<evidence type="ECO:0000313" key="7">
    <source>
        <dbReference type="EMBL" id="TSJ46667.1"/>
    </source>
</evidence>
<evidence type="ECO:0000313" key="8">
    <source>
        <dbReference type="Proteomes" id="UP000316008"/>
    </source>
</evidence>
<dbReference type="RefSeq" id="WP_144332204.1">
    <property type="nucleotide sequence ID" value="NZ_VLPL01000002.1"/>
</dbReference>
<proteinExistence type="inferred from homology"/>
<organism evidence="7 8">
    <name type="scientific">Fluviicola chungangensis</name>
    <dbReference type="NCBI Taxonomy" id="2597671"/>
    <lineage>
        <taxon>Bacteria</taxon>
        <taxon>Pseudomonadati</taxon>
        <taxon>Bacteroidota</taxon>
        <taxon>Flavobacteriia</taxon>
        <taxon>Flavobacteriales</taxon>
        <taxon>Crocinitomicaceae</taxon>
        <taxon>Fluviicola</taxon>
    </lineage>
</organism>
<dbReference type="PANTHER" id="PTHR11963">
    <property type="entry name" value="LEUCINE AMINOPEPTIDASE-RELATED"/>
    <property type="match status" value="1"/>
</dbReference>
<comment type="similarity">
    <text evidence="1">Belongs to the peptidase M17 family.</text>
</comment>
<keyword evidence="5" id="KW-0464">Manganese</keyword>
<name>A0A556N387_9FLAO</name>
<dbReference type="PRINTS" id="PR00481">
    <property type="entry name" value="LAMNOPPTDASE"/>
</dbReference>
<dbReference type="GO" id="GO:0006508">
    <property type="term" value="P:proteolysis"/>
    <property type="evidence" value="ECO:0007669"/>
    <property type="project" value="UniProtKB-KW"/>
</dbReference>
<evidence type="ECO:0000256" key="1">
    <source>
        <dbReference type="ARBA" id="ARBA00009528"/>
    </source>
</evidence>
<dbReference type="Pfam" id="PF00883">
    <property type="entry name" value="Peptidase_M17"/>
    <property type="match status" value="1"/>
</dbReference>
<evidence type="ECO:0000259" key="6">
    <source>
        <dbReference type="PROSITE" id="PS00631"/>
    </source>
</evidence>
<evidence type="ECO:0000256" key="3">
    <source>
        <dbReference type="ARBA" id="ARBA00022670"/>
    </source>
</evidence>
<dbReference type="OrthoDB" id="9809354at2"/>
<dbReference type="Proteomes" id="UP000316008">
    <property type="component" value="Unassembled WGS sequence"/>
</dbReference>
<dbReference type="Gene3D" id="3.40.630.10">
    <property type="entry name" value="Zn peptidases"/>
    <property type="match status" value="1"/>
</dbReference>
<dbReference type="InterPro" id="IPR000819">
    <property type="entry name" value="Peptidase_M17_C"/>
</dbReference>
<dbReference type="GO" id="GO:0030145">
    <property type="term" value="F:manganese ion binding"/>
    <property type="evidence" value="ECO:0007669"/>
    <property type="project" value="InterPro"/>
</dbReference>
<accession>A0A556N387</accession>
<keyword evidence="2 7" id="KW-0031">Aminopeptidase</keyword>
<keyword evidence="8" id="KW-1185">Reference proteome</keyword>
<comment type="caution">
    <text evidence="7">The sequence shown here is derived from an EMBL/GenBank/DDBJ whole genome shotgun (WGS) entry which is preliminary data.</text>
</comment>
<dbReference type="GO" id="GO:0005737">
    <property type="term" value="C:cytoplasm"/>
    <property type="evidence" value="ECO:0007669"/>
    <property type="project" value="InterPro"/>
</dbReference>
<dbReference type="PANTHER" id="PTHR11963:SF23">
    <property type="entry name" value="CYTOSOL AMINOPEPTIDASE"/>
    <property type="match status" value="1"/>
</dbReference>
<dbReference type="PROSITE" id="PS00631">
    <property type="entry name" value="CYTOSOL_AP"/>
    <property type="match status" value="1"/>
</dbReference>
<dbReference type="EMBL" id="VLPL01000002">
    <property type="protein sequence ID" value="TSJ46667.1"/>
    <property type="molecule type" value="Genomic_DNA"/>
</dbReference>
<reference evidence="7 8" key="1">
    <citation type="submission" date="2019-07" db="EMBL/GenBank/DDBJ databases">
        <authorList>
            <person name="Huq M.A."/>
        </authorList>
    </citation>
    <scope>NUCLEOTIDE SEQUENCE [LARGE SCALE GENOMIC DNA]</scope>
    <source>
        <strain evidence="7 8">MAH-3</strain>
    </source>
</reference>
<dbReference type="InterPro" id="IPR011356">
    <property type="entry name" value="Leucine_aapep/pepB"/>
</dbReference>
<feature type="domain" description="Cytosol aminopeptidase" evidence="6">
    <location>
        <begin position="314"/>
        <end position="321"/>
    </location>
</feature>
<sequence length="465" mass="50812">MNLNTSAAFDQQEGLVVLVGKKMETQTKLPKVVAEELEIFHKNADLQFLHVPLKGKHFVFIKDQATDEKMRIMGHKLRGVLPKEVKSVFIDGGKSNSLLLAEGFALSCYQYLKYRKEADKEKFALETIDFSAKITTSAIEELAASLKAVFWARDLVNEPVSGLNATQLAEAIEAKGKEAKFSVTILEKSKIEALKMGGLLAVNKGSVDPPTFTIMEYKPKKASNKNPIVLVGKGVVYDTGGLSLKPTAGSMDAMKSDMAGAAMMAGTIYAAAMMELPIHLIGLIPATDNRPGLNAYTPGDIITMYDGTTVEVLNTDAEGRMILADALAYSDKYKPELVIDAATLTGAAARAIGTRASIMMGNADRKYFNMLNEAGMETYERLVEFPFWDDYYDDMKSKIADLNNVGNGYAGMITAGKFLEHFVKAPYIHMDIAGPAFLDKPQDYRGFGGTGTGIRLMINFLKRLS</sequence>
<dbReference type="SUPFAM" id="SSF53187">
    <property type="entry name" value="Zn-dependent exopeptidases"/>
    <property type="match status" value="1"/>
</dbReference>
<dbReference type="CDD" id="cd00433">
    <property type="entry name" value="Peptidase_M17"/>
    <property type="match status" value="1"/>
</dbReference>
<keyword evidence="4" id="KW-0378">Hydrolase</keyword>
<evidence type="ECO:0000256" key="5">
    <source>
        <dbReference type="ARBA" id="ARBA00023211"/>
    </source>
</evidence>
<dbReference type="GO" id="GO:0070006">
    <property type="term" value="F:metalloaminopeptidase activity"/>
    <property type="evidence" value="ECO:0007669"/>
    <property type="project" value="InterPro"/>
</dbReference>
<dbReference type="AlphaFoldDB" id="A0A556N387"/>
<keyword evidence="3" id="KW-0645">Protease</keyword>
<dbReference type="Gene3D" id="3.40.220.10">
    <property type="entry name" value="Leucine Aminopeptidase, subunit E, domain 1"/>
    <property type="match status" value="1"/>
</dbReference>
<evidence type="ECO:0000256" key="2">
    <source>
        <dbReference type="ARBA" id="ARBA00022438"/>
    </source>
</evidence>
<gene>
    <name evidence="7" type="ORF">FO442_05770</name>
</gene>
<dbReference type="InterPro" id="IPR043472">
    <property type="entry name" value="Macro_dom-like"/>
</dbReference>
<evidence type="ECO:0000256" key="4">
    <source>
        <dbReference type="ARBA" id="ARBA00022801"/>
    </source>
</evidence>
<protein>
    <submittedName>
        <fullName evidence="7">Leucyl aminopeptidase family protein</fullName>
    </submittedName>
</protein>